<feature type="domain" description="Ketopantoate reductase C-terminal" evidence="3">
    <location>
        <begin position="67"/>
        <end position="212"/>
    </location>
</feature>
<dbReference type="GO" id="GO:0050661">
    <property type="term" value="F:NADP binding"/>
    <property type="evidence" value="ECO:0007669"/>
    <property type="project" value="TreeGrafter"/>
</dbReference>
<dbReference type="PANTHER" id="PTHR43765">
    <property type="entry name" value="2-DEHYDROPANTOATE 2-REDUCTASE-RELATED"/>
    <property type="match status" value="1"/>
</dbReference>
<keyword evidence="1" id="KW-0521">NADP</keyword>
<dbReference type="EMBL" id="AZHX01001188">
    <property type="protein sequence ID" value="ETX04569.1"/>
    <property type="molecule type" value="Genomic_DNA"/>
</dbReference>
<dbReference type="InterPro" id="IPR008927">
    <property type="entry name" value="6-PGluconate_DH-like_C_sf"/>
</dbReference>
<dbReference type="Pfam" id="PF08546">
    <property type="entry name" value="ApbA_C"/>
    <property type="match status" value="1"/>
</dbReference>
<evidence type="ECO:0000259" key="3">
    <source>
        <dbReference type="Pfam" id="PF08546"/>
    </source>
</evidence>
<dbReference type="SUPFAM" id="SSF48179">
    <property type="entry name" value="6-phosphogluconate dehydrogenase C-terminal domain-like"/>
    <property type="match status" value="1"/>
</dbReference>
<gene>
    <name evidence="4" type="ORF">ETSY2_28040</name>
</gene>
<dbReference type="InterPro" id="IPR013752">
    <property type="entry name" value="KPA_reductase"/>
</dbReference>
<dbReference type="Proteomes" id="UP000019140">
    <property type="component" value="Unassembled WGS sequence"/>
</dbReference>
<evidence type="ECO:0000313" key="5">
    <source>
        <dbReference type="Proteomes" id="UP000019140"/>
    </source>
</evidence>
<keyword evidence="5" id="KW-1185">Reference proteome</keyword>
<dbReference type="InterPro" id="IPR050838">
    <property type="entry name" value="Ketopantoate_reductase"/>
</dbReference>
<proteinExistence type="predicted"/>
<evidence type="ECO:0000256" key="2">
    <source>
        <dbReference type="ARBA" id="ARBA00023002"/>
    </source>
</evidence>
<dbReference type="GO" id="GO:0008677">
    <property type="term" value="F:2-dehydropantoate 2-reductase activity"/>
    <property type="evidence" value="ECO:0007669"/>
    <property type="project" value="TreeGrafter"/>
</dbReference>
<comment type="caution">
    <text evidence="4">The sequence shown here is derived from an EMBL/GenBank/DDBJ whole genome shotgun (WGS) entry which is preliminary data.</text>
</comment>
<accession>W4M2J5</accession>
<feature type="non-terminal residue" evidence="4">
    <location>
        <position position="1"/>
    </location>
</feature>
<name>W4M2J5_9BACT</name>
<organism evidence="4 5">
    <name type="scientific">Candidatus Entotheonella gemina</name>
    <dbReference type="NCBI Taxonomy" id="1429439"/>
    <lineage>
        <taxon>Bacteria</taxon>
        <taxon>Pseudomonadati</taxon>
        <taxon>Nitrospinota/Tectimicrobiota group</taxon>
        <taxon>Candidatus Tectimicrobiota</taxon>
        <taxon>Candidatus Entotheonellia</taxon>
        <taxon>Candidatus Entotheonellales</taxon>
        <taxon>Candidatus Entotheonellaceae</taxon>
        <taxon>Candidatus Entotheonella</taxon>
    </lineage>
</organism>
<sequence length="226" mass="23903">KAPVVGCIASTIGVNAFKPGHVMRTREPGGTAYTIFRAGEVHGRITPRVEAIAEMLSVVDSTKVTTNLWGERWSKLTTNAMGNGISASTGLGTKQTAELEVTRRLSVRLAGEAVRVGQALGYELESIRGQPPEKWVAAAEGDVAALEEVEGALINASKRATEEGRPSTGQDIVKGRRTEIDYINGLVAVRGDEIGVPAPTHAALNEVVKQVERGELAPSPDNVADL</sequence>
<keyword evidence="2" id="KW-0560">Oxidoreductase</keyword>
<dbReference type="PANTHER" id="PTHR43765:SF2">
    <property type="entry name" value="2-DEHYDROPANTOATE 2-REDUCTASE"/>
    <property type="match status" value="1"/>
</dbReference>
<dbReference type="InterPro" id="IPR013328">
    <property type="entry name" value="6PGD_dom2"/>
</dbReference>
<evidence type="ECO:0000313" key="4">
    <source>
        <dbReference type="EMBL" id="ETX04569.1"/>
    </source>
</evidence>
<protein>
    <recommendedName>
        <fullName evidence="3">Ketopantoate reductase C-terminal domain-containing protein</fullName>
    </recommendedName>
</protein>
<dbReference type="GO" id="GO:0005737">
    <property type="term" value="C:cytoplasm"/>
    <property type="evidence" value="ECO:0007669"/>
    <property type="project" value="TreeGrafter"/>
</dbReference>
<evidence type="ECO:0000256" key="1">
    <source>
        <dbReference type="ARBA" id="ARBA00022857"/>
    </source>
</evidence>
<reference evidence="4 5" key="1">
    <citation type="journal article" date="2014" name="Nature">
        <title>An environmental bacterial taxon with a large and distinct metabolic repertoire.</title>
        <authorList>
            <person name="Wilson M.C."/>
            <person name="Mori T."/>
            <person name="Ruckert C."/>
            <person name="Uria A.R."/>
            <person name="Helf M.J."/>
            <person name="Takada K."/>
            <person name="Gernert C."/>
            <person name="Steffens U.A."/>
            <person name="Heycke N."/>
            <person name="Schmitt S."/>
            <person name="Rinke C."/>
            <person name="Helfrich E.J."/>
            <person name="Brachmann A.O."/>
            <person name="Gurgui C."/>
            <person name="Wakimoto T."/>
            <person name="Kracht M."/>
            <person name="Crusemann M."/>
            <person name="Hentschel U."/>
            <person name="Abe I."/>
            <person name="Matsunaga S."/>
            <person name="Kalinowski J."/>
            <person name="Takeyama H."/>
            <person name="Piel J."/>
        </authorList>
    </citation>
    <scope>NUCLEOTIDE SEQUENCE [LARGE SCALE GENOMIC DNA]</scope>
    <source>
        <strain evidence="5">TSY2</strain>
    </source>
</reference>
<dbReference type="AlphaFoldDB" id="W4M2J5"/>
<dbReference type="Gene3D" id="1.10.1040.10">
    <property type="entry name" value="N-(1-d-carboxylethyl)-l-norvaline Dehydrogenase, domain 2"/>
    <property type="match status" value="1"/>
</dbReference>
<dbReference type="HOGENOM" id="CLU_1221863_0_0_7"/>